<dbReference type="AlphaFoldDB" id="A0AAD8AEY4"/>
<comment type="caution">
    <text evidence="2">The sequence shown here is derived from an EMBL/GenBank/DDBJ whole genome shotgun (WGS) entry which is preliminary data.</text>
</comment>
<name>A0AAD8AEY4_DIPPU</name>
<evidence type="ECO:0000313" key="3">
    <source>
        <dbReference type="Proteomes" id="UP001233999"/>
    </source>
</evidence>
<keyword evidence="1" id="KW-0472">Membrane</keyword>
<evidence type="ECO:0000256" key="1">
    <source>
        <dbReference type="SAM" id="Phobius"/>
    </source>
</evidence>
<reference evidence="2" key="2">
    <citation type="submission" date="2023-05" db="EMBL/GenBank/DDBJ databases">
        <authorList>
            <person name="Fouks B."/>
        </authorList>
    </citation>
    <scope>NUCLEOTIDE SEQUENCE</scope>
    <source>
        <strain evidence="2">Stay&amp;Tobe</strain>
        <tissue evidence="2">Testes</tissue>
    </source>
</reference>
<gene>
    <name evidence="2" type="ORF">L9F63_011671</name>
</gene>
<keyword evidence="1" id="KW-1133">Transmembrane helix</keyword>
<feature type="transmembrane region" description="Helical" evidence="1">
    <location>
        <begin position="60"/>
        <end position="79"/>
    </location>
</feature>
<sequence length="177" mass="20880">LSQRVTLEDFYKNTVWTVELYSSSSLKTFKSFIVILADLLANVWMFGIIIKECCIQIGTLYQILIVNFMYNCVFLSLWHKIATTVLLLIFFQSIQMRRINISIFFSWLFRPYLFEKIAISVNTLSHHRDNLNHSKSRHKHILRNDITALLADVQFHNQNASSCSFKLDFFQYVILLN</sequence>
<organism evidence="2 3">
    <name type="scientific">Diploptera punctata</name>
    <name type="common">Pacific beetle cockroach</name>
    <dbReference type="NCBI Taxonomy" id="6984"/>
    <lineage>
        <taxon>Eukaryota</taxon>
        <taxon>Metazoa</taxon>
        <taxon>Ecdysozoa</taxon>
        <taxon>Arthropoda</taxon>
        <taxon>Hexapoda</taxon>
        <taxon>Insecta</taxon>
        <taxon>Pterygota</taxon>
        <taxon>Neoptera</taxon>
        <taxon>Polyneoptera</taxon>
        <taxon>Dictyoptera</taxon>
        <taxon>Blattodea</taxon>
        <taxon>Blaberoidea</taxon>
        <taxon>Blaberidae</taxon>
        <taxon>Diplopterinae</taxon>
        <taxon>Diploptera</taxon>
    </lineage>
</organism>
<feature type="non-terminal residue" evidence="2">
    <location>
        <position position="177"/>
    </location>
</feature>
<accession>A0AAD8AEY4</accession>
<evidence type="ECO:0000313" key="2">
    <source>
        <dbReference type="EMBL" id="KAJ9597450.1"/>
    </source>
</evidence>
<dbReference type="EMBL" id="JASPKZ010001607">
    <property type="protein sequence ID" value="KAJ9597450.1"/>
    <property type="molecule type" value="Genomic_DNA"/>
</dbReference>
<proteinExistence type="predicted"/>
<protein>
    <submittedName>
        <fullName evidence="2">Uncharacterized protein</fullName>
    </submittedName>
</protein>
<reference evidence="2" key="1">
    <citation type="journal article" date="2023" name="IScience">
        <title>Live-bearing cockroach genome reveals convergent evolutionary mechanisms linked to viviparity in insects and beyond.</title>
        <authorList>
            <person name="Fouks B."/>
            <person name="Harrison M.C."/>
            <person name="Mikhailova A.A."/>
            <person name="Marchal E."/>
            <person name="English S."/>
            <person name="Carruthers M."/>
            <person name="Jennings E.C."/>
            <person name="Chiamaka E.L."/>
            <person name="Frigard R.A."/>
            <person name="Pippel M."/>
            <person name="Attardo G.M."/>
            <person name="Benoit J.B."/>
            <person name="Bornberg-Bauer E."/>
            <person name="Tobe S.S."/>
        </authorList>
    </citation>
    <scope>NUCLEOTIDE SEQUENCE</scope>
    <source>
        <strain evidence="2">Stay&amp;Tobe</strain>
    </source>
</reference>
<keyword evidence="3" id="KW-1185">Reference proteome</keyword>
<keyword evidence="1" id="KW-0812">Transmembrane</keyword>
<feature type="transmembrane region" description="Helical" evidence="1">
    <location>
        <begin position="29"/>
        <end position="48"/>
    </location>
</feature>
<dbReference type="Proteomes" id="UP001233999">
    <property type="component" value="Unassembled WGS sequence"/>
</dbReference>
<feature type="non-terminal residue" evidence="2">
    <location>
        <position position="1"/>
    </location>
</feature>